<evidence type="ECO:0000256" key="5">
    <source>
        <dbReference type="ARBA" id="ARBA00022840"/>
    </source>
</evidence>
<dbReference type="InterPro" id="IPR000719">
    <property type="entry name" value="Prot_kinase_dom"/>
</dbReference>
<dbReference type="GO" id="GO:0005524">
    <property type="term" value="F:ATP binding"/>
    <property type="evidence" value="ECO:0007669"/>
    <property type="project" value="UniProtKB-UniRule"/>
</dbReference>
<dbReference type="PROSITE" id="PS50011">
    <property type="entry name" value="PROTEIN_KINASE_DOM"/>
    <property type="match status" value="1"/>
</dbReference>
<dbReference type="PANTHER" id="PTHR24347">
    <property type="entry name" value="SERINE/THREONINE-PROTEIN KINASE"/>
    <property type="match status" value="1"/>
</dbReference>
<dbReference type="PROSITE" id="PS00107">
    <property type="entry name" value="PROTEIN_KINASE_ATP"/>
    <property type="match status" value="1"/>
</dbReference>
<evidence type="ECO:0000313" key="10">
    <source>
        <dbReference type="EMBL" id="CRZ10722.1"/>
    </source>
</evidence>
<keyword evidence="5 6" id="KW-0067">ATP-binding</keyword>
<dbReference type="Pfam" id="PF00069">
    <property type="entry name" value="Pkinase"/>
    <property type="match status" value="1"/>
</dbReference>
<evidence type="ECO:0000256" key="2">
    <source>
        <dbReference type="ARBA" id="ARBA00022679"/>
    </source>
</evidence>
<keyword evidence="1 7" id="KW-0723">Serine/threonine-protein kinase</keyword>
<evidence type="ECO:0000256" key="3">
    <source>
        <dbReference type="ARBA" id="ARBA00022741"/>
    </source>
</evidence>
<feature type="compositionally biased region" description="Basic and acidic residues" evidence="8">
    <location>
        <begin position="336"/>
        <end position="345"/>
    </location>
</feature>
<feature type="binding site" evidence="6">
    <location>
        <position position="50"/>
    </location>
    <ligand>
        <name>ATP</name>
        <dbReference type="ChEBI" id="CHEBI:30616"/>
    </ligand>
</feature>
<keyword evidence="4" id="KW-0418">Kinase</keyword>
<dbReference type="FunFam" id="3.30.200.20:FF:000003">
    <property type="entry name" value="Non-specific serine/threonine protein kinase"/>
    <property type="match status" value="1"/>
</dbReference>
<dbReference type="SUPFAM" id="SSF56112">
    <property type="entry name" value="Protein kinase-like (PK-like)"/>
    <property type="match status" value="1"/>
</dbReference>
<dbReference type="Gene3D" id="1.10.510.10">
    <property type="entry name" value="Transferase(Phosphotransferase) domain 1"/>
    <property type="match status" value="1"/>
</dbReference>
<evidence type="ECO:0000256" key="1">
    <source>
        <dbReference type="ARBA" id="ARBA00022527"/>
    </source>
</evidence>
<evidence type="ECO:0000256" key="8">
    <source>
        <dbReference type="SAM" id="MobiDB-lite"/>
    </source>
</evidence>
<dbReference type="FunFam" id="1.10.510.10:FF:000026">
    <property type="entry name" value="Calcium/calmodulin-dependent protein kinase type 1"/>
    <property type="match status" value="1"/>
</dbReference>
<name>A0A0H5RAP5_9EUKA</name>
<evidence type="ECO:0000256" key="6">
    <source>
        <dbReference type="PROSITE-ProRule" id="PRU10141"/>
    </source>
</evidence>
<accession>A0A0H5RAP5</accession>
<evidence type="ECO:0000256" key="4">
    <source>
        <dbReference type="ARBA" id="ARBA00022777"/>
    </source>
</evidence>
<feature type="region of interest" description="Disordered" evidence="8">
    <location>
        <begin position="317"/>
        <end position="345"/>
    </location>
</feature>
<dbReference type="EMBL" id="HACM01010280">
    <property type="protein sequence ID" value="CRZ10722.1"/>
    <property type="molecule type" value="Transcribed_RNA"/>
</dbReference>
<evidence type="ECO:0000259" key="9">
    <source>
        <dbReference type="PROSITE" id="PS50011"/>
    </source>
</evidence>
<keyword evidence="3 6" id="KW-0547">Nucleotide-binding</keyword>
<protein>
    <recommendedName>
        <fullName evidence="9">Protein kinase domain-containing protein</fullName>
    </recommendedName>
</protein>
<comment type="similarity">
    <text evidence="7">Belongs to the protein kinase superfamily.</text>
</comment>
<organism evidence="10">
    <name type="scientific">Spongospora subterranea</name>
    <dbReference type="NCBI Taxonomy" id="70186"/>
    <lineage>
        <taxon>Eukaryota</taxon>
        <taxon>Sar</taxon>
        <taxon>Rhizaria</taxon>
        <taxon>Endomyxa</taxon>
        <taxon>Phytomyxea</taxon>
        <taxon>Plasmodiophorida</taxon>
        <taxon>Plasmodiophoridae</taxon>
        <taxon>Spongospora</taxon>
    </lineage>
</organism>
<sequence length="345" mass="38893">MGNNIRKLKKDDIEKHYEIKEKLGTGSFAVVKRATQKKDGKDYAIKIIKKKNLNAEELATIHEEVEIMHKICHPNVVSLIEIFDTPKSLYMVLELLVGGELFERIVAKGSYSEKEASHLIKNLTEAIKYLHSIGIIHRDLKPENLLYATNEDDSPIKITDFGLAKFTTAQSDAMTTACGTPGYVAPEILKNEPYDGSVDLWSIGVILYILLCGFPPFYDESAAVLYAQIKRGDYDFPDPYWTDVSSEAKNLVGRLLTVDPKKRATCDEVLLHPWVAGDKATDKKLGPHHHKKMREFNARRKLRRGINMVIAVNKLTRGLSQQNSPMEKGGSSQHHSPMEKKHAIQ</sequence>
<dbReference type="Gene3D" id="3.30.200.20">
    <property type="entry name" value="Phosphorylase Kinase, domain 1"/>
    <property type="match status" value="1"/>
</dbReference>
<keyword evidence="2" id="KW-0808">Transferase</keyword>
<feature type="compositionally biased region" description="Polar residues" evidence="8">
    <location>
        <begin position="318"/>
        <end position="335"/>
    </location>
</feature>
<dbReference type="InterPro" id="IPR008271">
    <property type="entry name" value="Ser/Thr_kinase_AS"/>
</dbReference>
<dbReference type="AlphaFoldDB" id="A0A0H5RAP5"/>
<dbReference type="CDD" id="cd05117">
    <property type="entry name" value="STKc_CAMK"/>
    <property type="match status" value="1"/>
</dbReference>
<dbReference type="PROSITE" id="PS00108">
    <property type="entry name" value="PROTEIN_KINASE_ST"/>
    <property type="match status" value="1"/>
</dbReference>
<dbReference type="SMART" id="SM00220">
    <property type="entry name" value="S_TKc"/>
    <property type="match status" value="1"/>
</dbReference>
<reference evidence="10" key="1">
    <citation type="submission" date="2015-04" db="EMBL/GenBank/DDBJ databases">
        <title>The genome sequence of the plant pathogenic Rhizarian Plasmodiophora brassicae reveals insights in its biotrophic life cycle and the origin of chitin synthesis.</title>
        <authorList>
            <person name="Schwelm A."/>
            <person name="Fogelqvist J."/>
            <person name="Knaust A."/>
            <person name="Julke S."/>
            <person name="Lilja T."/>
            <person name="Dhandapani V."/>
            <person name="Bonilla-Rosso G."/>
            <person name="Karlsson M."/>
            <person name="Shevchenko A."/>
            <person name="Choi S.R."/>
            <person name="Kim H.G."/>
            <person name="Park J.Y."/>
            <person name="Lim Y.P."/>
            <person name="Ludwig-Muller J."/>
            <person name="Dixelius C."/>
        </authorList>
    </citation>
    <scope>NUCLEOTIDE SEQUENCE</scope>
    <source>
        <tissue evidence="10">Potato root galls</tissue>
    </source>
</reference>
<dbReference type="GO" id="GO:0004674">
    <property type="term" value="F:protein serine/threonine kinase activity"/>
    <property type="evidence" value="ECO:0007669"/>
    <property type="project" value="UniProtKB-KW"/>
</dbReference>
<dbReference type="InterPro" id="IPR017441">
    <property type="entry name" value="Protein_kinase_ATP_BS"/>
</dbReference>
<proteinExistence type="inferred from homology"/>
<feature type="domain" description="Protein kinase" evidence="9">
    <location>
        <begin position="17"/>
        <end position="275"/>
    </location>
</feature>
<evidence type="ECO:0000256" key="7">
    <source>
        <dbReference type="RuleBase" id="RU000304"/>
    </source>
</evidence>
<dbReference type="InterPro" id="IPR011009">
    <property type="entry name" value="Kinase-like_dom_sf"/>
</dbReference>